<protein>
    <submittedName>
        <fullName evidence="1">Uncharacterized protein</fullName>
    </submittedName>
</protein>
<accession>A0A2P2NCH9</accession>
<sequence length="48" mass="5508">MKLRQKHTGCVSQIAETITPKSIKTMQTSPQYHLQNVMSKFAQQFSLI</sequence>
<organism evidence="1">
    <name type="scientific">Rhizophora mucronata</name>
    <name type="common">Asiatic mangrove</name>
    <dbReference type="NCBI Taxonomy" id="61149"/>
    <lineage>
        <taxon>Eukaryota</taxon>
        <taxon>Viridiplantae</taxon>
        <taxon>Streptophyta</taxon>
        <taxon>Embryophyta</taxon>
        <taxon>Tracheophyta</taxon>
        <taxon>Spermatophyta</taxon>
        <taxon>Magnoliopsida</taxon>
        <taxon>eudicotyledons</taxon>
        <taxon>Gunneridae</taxon>
        <taxon>Pentapetalae</taxon>
        <taxon>rosids</taxon>
        <taxon>fabids</taxon>
        <taxon>Malpighiales</taxon>
        <taxon>Rhizophoraceae</taxon>
        <taxon>Rhizophora</taxon>
    </lineage>
</organism>
<reference evidence="1" key="1">
    <citation type="submission" date="2018-02" db="EMBL/GenBank/DDBJ databases">
        <title>Rhizophora mucronata_Transcriptome.</title>
        <authorList>
            <person name="Meera S.P."/>
            <person name="Sreeshan A."/>
            <person name="Augustine A."/>
        </authorList>
    </citation>
    <scope>NUCLEOTIDE SEQUENCE</scope>
    <source>
        <tissue evidence="1">Leaf</tissue>
    </source>
</reference>
<name>A0A2P2NCH9_RHIMU</name>
<proteinExistence type="predicted"/>
<evidence type="ECO:0000313" key="1">
    <source>
        <dbReference type="EMBL" id="MBX40191.1"/>
    </source>
</evidence>
<dbReference type="AlphaFoldDB" id="A0A2P2NCH9"/>
<dbReference type="EMBL" id="GGEC01059707">
    <property type="protein sequence ID" value="MBX40191.1"/>
    <property type="molecule type" value="Transcribed_RNA"/>
</dbReference>